<sequence length="479" mass="53248">FDTFEGVPRKGITGNMLGRRLHIFPIIMALYLPVAFLITYGMAVYSEHVKPVFPYISDTGTIPPESCVFGQLLNVYAALSAWCMYLRYKQVRLYYRYIQSQGVVPQSDRFRSTRRKLILNKICLVIGIVAALGVSVVGNFQEDHVISVHLLGATMAFGGAGVYCWMQAIISYKMSRLPNSGPWSRLARVVLSTIHVISLIIIFTFVLATTFTFVLVTTFTFVLVTTVTFVLITIFTFLLVATFTFVLATTFTFVLATTFTFVLATTFTFVLVATFTFVLVATFTFVLVATFTFVLITIFTFLLVTTFTFVLITIFTFLLVTTFTFVLATTFTFVLATAFTFVLVTTFTFVLATTFTLKICLGYSLHICLGYNLHICPGYNLHGYTEHLVATFAEWVMAFVSSAYFLTFVTELRVLRTKVIISRIDDSNGDSGPEEEAECSGETAPSSVPLSISATNSSVDPKQENFVPETGENKGPNVA</sequence>
<evidence type="ECO:0000256" key="1">
    <source>
        <dbReference type="ARBA" id="ARBA00004127"/>
    </source>
</evidence>
<dbReference type="PANTHER" id="PTHR21324:SF2">
    <property type="entry name" value="EG:22E5.9 PROTEIN"/>
    <property type="match status" value="1"/>
</dbReference>
<feature type="transmembrane region" description="Helical" evidence="7">
    <location>
        <begin position="146"/>
        <end position="165"/>
    </location>
</feature>
<proteinExistence type="inferred from homology"/>
<dbReference type="InterPro" id="IPR050911">
    <property type="entry name" value="DRAM/TMEM150_Autophagy_Mod"/>
</dbReference>
<evidence type="ECO:0000256" key="3">
    <source>
        <dbReference type="ARBA" id="ARBA00022692"/>
    </source>
</evidence>
<dbReference type="InterPro" id="IPR019402">
    <property type="entry name" value="CWH43_N"/>
</dbReference>
<evidence type="ECO:0000259" key="8">
    <source>
        <dbReference type="Pfam" id="PF10277"/>
    </source>
</evidence>
<feature type="transmembrane region" description="Helical" evidence="7">
    <location>
        <begin position="21"/>
        <end position="45"/>
    </location>
</feature>
<dbReference type="Pfam" id="PF10277">
    <property type="entry name" value="Frag1"/>
    <property type="match status" value="1"/>
</dbReference>
<organism evidence="9 10">
    <name type="scientific">Batillaria attramentaria</name>
    <dbReference type="NCBI Taxonomy" id="370345"/>
    <lineage>
        <taxon>Eukaryota</taxon>
        <taxon>Metazoa</taxon>
        <taxon>Spiralia</taxon>
        <taxon>Lophotrochozoa</taxon>
        <taxon>Mollusca</taxon>
        <taxon>Gastropoda</taxon>
        <taxon>Caenogastropoda</taxon>
        <taxon>Sorbeoconcha</taxon>
        <taxon>Cerithioidea</taxon>
        <taxon>Batillariidae</taxon>
        <taxon>Batillaria</taxon>
    </lineage>
</organism>
<evidence type="ECO:0000313" key="9">
    <source>
        <dbReference type="EMBL" id="KAK7447122.1"/>
    </source>
</evidence>
<keyword evidence="4 7" id="KW-1133">Transmembrane helix</keyword>
<evidence type="ECO:0000256" key="5">
    <source>
        <dbReference type="ARBA" id="ARBA00023136"/>
    </source>
</evidence>
<dbReference type="AlphaFoldDB" id="A0ABD0J108"/>
<evidence type="ECO:0000256" key="4">
    <source>
        <dbReference type="ARBA" id="ARBA00022989"/>
    </source>
</evidence>
<keyword evidence="10" id="KW-1185">Reference proteome</keyword>
<feature type="transmembrane region" description="Helical" evidence="7">
    <location>
        <begin position="301"/>
        <end position="327"/>
    </location>
</feature>
<feature type="non-terminal residue" evidence="9">
    <location>
        <position position="1"/>
    </location>
</feature>
<dbReference type="PANTHER" id="PTHR21324">
    <property type="entry name" value="FASTING-INDUCIBLE INTEGRAL MEMBRANE PROTEIN TM6P1-RELATED"/>
    <property type="match status" value="1"/>
</dbReference>
<keyword evidence="5 7" id="KW-0472">Membrane</keyword>
<feature type="transmembrane region" description="Helical" evidence="7">
    <location>
        <begin position="245"/>
        <end position="264"/>
    </location>
</feature>
<feature type="transmembrane region" description="Helical" evidence="7">
    <location>
        <begin position="359"/>
        <end position="375"/>
    </location>
</feature>
<comment type="similarity">
    <text evidence="2">Belongs to the DRAM/TMEM150 family.</text>
</comment>
<dbReference type="GO" id="GO:0012505">
    <property type="term" value="C:endomembrane system"/>
    <property type="evidence" value="ECO:0007669"/>
    <property type="project" value="UniProtKB-SubCell"/>
</dbReference>
<gene>
    <name evidence="9" type="ORF">BaRGS_00040212</name>
</gene>
<feature type="transmembrane region" description="Helical" evidence="7">
    <location>
        <begin position="270"/>
        <end position="294"/>
    </location>
</feature>
<feature type="transmembrane region" description="Helical" evidence="7">
    <location>
        <begin position="213"/>
        <end position="238"/>
    </location>
</feature>
<feature type="transmembrane region" description="Helical" evidence="7">
    <location>
        <begin position="333"/>
        <end position="352"/>
    </location>
</feature>
<dbReference type="Proteomes" id="UP001519460">
    <property type="component" value="Unassembled WGS sequence"/>
</dbReference>
<feature type="transmembrane region" description="Helical" evidence="7">
    <location>
        <begin position="68"/>
        <end position="88"/>
    </location>
</feature>
<comment type="caution">
    <text evidence="9">The sequence shown here is derived from an EMBL/GenBank/DDBJ whole genome shotgun (WGS) entry which is preliminary data.</text>
</comment>
<feature type="transmembrane region" description="Helical" evidence="7">
    <location>
        <begin position="395"/>
        <end position="415"/>
    </location>
</feature>
<comment type="subcellular location">
    <subcellularLocation>
        <location evidence="1">Endomembrane system</location>
        <topology evidence="1">Multi-pass membrane protein</topology>
    </subcellularLocation>
</comment>
<evidence type="ECO:0000256" key="7">
    <source>
        <dbReference type="SAM" id="Phobius"/>
    </source>
</evidence>
<feature type="region of interest" description="Disordered" evidence="6">
    <location>
        <begin position="427"/>
        <end position="479"/>
    </location>
</feature>
<reference evidence="9 10" key="1">
    <citation type="journal article" date="2023" name="Sci. Data">
        <title>Genome assembly of the Korean intertidal mud-creeper Batillaria attramentaria.</title>
        <authorList>
            <person name="Patra A.K."/>
            <person name="Ho P.T."/>
            <person name="Jun S."/>
            <person name="Lee S.J."/>
            <person name="Kim Y."/>
            <person name="Won Y.J."/>
        </authorList>
    </citation>
    <scope>NUCLEOTIDE SEQUENCE [LARGE SCALE GENOMIC DNA]</scope>
    <source>
        <strain evidence="9">Wonlab-2016</strain>
    </source>
</reference>
<feature type="transmembrane region" description="Helical" evidence="7">
    <location>
        <begin position="118"/>
        <end position="140"/>
    </location>
</feature>
<evidence type="ECO:0000313" key="10">
    <source>
        <dbReference type="Proteomes" id="UP001519460"/>
    </source>
</evidence>
<name>A0ABD0J108_9CAEN</name>
<evidence type="ECO:0000256" key="6">
    <source>
        <dbReference type="SAM" id="MobiDB-lite"/>
    </source>
</evidence>
<feature type="transmembrane region" description="Helical" evidence="7">
    <location>
        <begin position="186"/>
        <end position="207"/>
    </location>
</feature>
<evidence type="ECO:0000256" key="2">
    <source>
        <dbReference type="ARBA" id="ARBA00006565"/>
    </source>
</evidence>
<protein>
    <recommendedName>
        <fullName evidence="8">CWH43-like N-terminal domain-containing protein</fullName>
    </recommendedName>
</protein>
<feature type="domain" description="CWH43-like N-terminal" evidence="8">
    <location>
        <begin position="22"/>
        <end position="249"/>
    </location>
</feature>
<accession>A0ABD0J108</accession>
<keyword evidence="3 7" id="KW-0812">Transmembrane</keyword>
<dbReference type="EMBL" id="JACVVK020000774">
    <property type="protein sequence ID" value="KAK7447122.1"/>
    <property type="molecule type" value="Genomic_DNA"/>
</dbReference>
<feature type="compositionally biased region" description="Polar residues" evidence="6">
    <location>
        <begin position="443"/>
        <end position="460"/>
    </location>
</feature>